<dbReference type="AlphaFoldDB" id="A0A382KMV0"/>
<organism evidence="1">
    <name type="scientific">marine metagenome</name>
    <dbReference type="NCBI Taxonomy" id="408172"/>
    <lineage>
        <taxon>unclassified sequences</taxon>
        <taxon>metagenomes</taxon>
        <taxon>ecological metagenomes</taxon>
    </lineage>
</organism>
<gene>
    <name evidence="1" type="ORF">METZ01_LOCUS279048</name>
</gene>
<protein>
    <submittedName>
        <fullName evidence="1">Uncharacterized protein</fullName>
    </submittedName>
</protein>
<sequence>MPQRGMDNSGEFTAQFIPILVKANNIEEVENISQMAIKQDKVHVKLCIKLQDLPFRNKDDIKVTFGSQNFYKLVSDLEVGFTLNIQVKPLKRKPTNVDCPLWGNKKQREEIGLPEKKGEPTYSMTKKGRLQCINTMGYRNANEMGFW</sequence>
<name>A0A382KMV0_9ZZZZ</name>
<accession>A0A382KMV0</accession>
<dbReference type="EMBL" id="UINC01081910">
    <property type="protein sequence ID" value="SVC26194.1"/>
    <property type="molecule type" value="Genomic_DNA"/>
</dbReference>
<evidence type="ECO:0000313" key="1">
    <source>
        <dbReference type="EMBL" id="SVC26194.1"/>
    </source>
</evidence>
<proteinExistence type="predicted"/>
<reference evidence="1" key="1">
    <citation type="submission" date="2018-05" db="EMBL/GenBank/DDBJ databases">
        <authorList>
            <person name="Lanie J.A."/>
            <person name="Ng W.-L."/>
            <person name="Kazmierczak K.M."/>
            <person name="Andrzejewski T.M."/>
            <person name="Davidsen T.M."/>
            <person name="Wayne K.J."/>
            <person name="Tettelin H."/>
            <person name="Glass J.I."/>
            <person name="Rusch D."/>
            <person name="Podicherti R."/>
            <person name="Tsui H.-C.T."/>
            <person name="Winkler M.E."/>
        </authorList>
    </citation>
    <scope>NUCLEOTIDE SEQUENCE</scope>
</reference>